<evidence type="ECO:0000256" key="4">
    <source>
        <dbReference type="ARBA" id="ARBA00022737"/>
    </source>
</evidence>
<evidence type="ECO:0000256" key="5">
    <source>
        <dbReference type="ARBA" id="ARBA00022982"/>
    </source>
</evidence>
<dbReference type="PROSITE" id="PS51379">
    <property type="entry name" value="4FE4S_FER_2"/>
    <property type="match status" value="2"/>
</dbReference>
<dbReference type="InterPro" id="IPR050572">
    <property type="entry name" value="Fe-S_Ferredoxin"/>
</dbReference>
<keyword evidence="4" id="KW-0677">Repeat</keyword>
<keyword evidence="5" id="KW-0249">Electron transport</keyword>
<dbReference type="AlphaFoldDB" id="A0A415E423"/>
<evidence type="ECO:0000256" key="3">
    <source>
        <dbReference type="ARBA" id="ARBA00022723"/>
    </source>
</evidence>
<dbReference type="STRING" id="1776384.GCA_900086585_04009"/>
<comment type="caution">
    <text evidence="9">The sequence shown here is derived from an EMBL/GenBank/DDBJ whole genome shotgun (WGS) entry which is preliminary data.</text>
</comment>
<protein>
    <submittedName>
        <fullName evidence="9">4Fe-4S dicluster domain-containing protein</fullName>
    </submittedName>
</protein>
<reference evidence="9 10" key="1">
    <citation type="submission" date="2018-08" db="EMBL/GenBank/DDBJ databases">
        <title>A genome reference for cultivated species of the human gut microbiota.</title>
        <authorList>
            <person name="Zou Y."/>
            <person name="Xue W."/>
            <person name="Luo G."/>
        </authorList>
    </citation>
    <scope>NUCLEOTIDE SEQUENCE [LARGE SCALE GENOMIC DNA]</scope>
    <source>
        <strain evidence="9 10">AM07-24</strain>
    </source>
</reference>
<evidence type="ECO:0000259" key="8">
    <source>
        <dbReference type="PROSITE" id="PS51379"/>
    </source>
</evidence>
<keyword evidence="2" id="KW-0004">4Fe-4S</keyword>
<dbReference type="Proteomes" id="UP000284841">
    <property type="component" value="Unassembled WGS sequence"/>
</dbReference>
<dbReference type="GO" id="GO:0051539">
    <property type="term" value="F:4 iron, 4 sulfur cluster binding"/>
    <property type="evidence" value="ECO:0007669"/>
    <property type="project" value="UniProtKB-KW"/>
</dbReference>
<feature type="domain" description="4Fe-4S ferredoxin-type" evidence="8">
    <location>
        <begin position="33"/>
        <end position="63"/>
    </location>
</feature>
<dbReference type="Gene3D" id="3.30.70.20">
    <property type="match status" value="1"/>
</dbReference>
<dbReference type="InterPro" id="IPR017896">
    <property type="entry name" value="4Fe4S_Fe-S-bd"/>
</dbReference>
<keyword evidence="1" id="KW-0813">Transport</keyword>
<keyword evidence="7" id="KW-0411">Iron-sulfur</keyword>
<dbReference type="RefSeq" id="WP_067542359.1">
    <property type="nucleotide sequence ID" value="NZ_AP025567.1"/>
</dbReference>
<feature type="domain" description="4Fe-4S ferredoxin-type" evidence="8">
    <location>
        <begin position="2"/>
        <end position="31"/>
    </location>
</feature>
<dbReference type="SUPFAM" id="SSF54862">
    <property type="entry name" value="4Fe-4S ferredoxins"/>
    <property type="match status" value="1"/>
</dbReference>
<keyword evidence="10" id="KW-1185">Reference proteome</keyword>
<accession>A0A415E423</accession>
<evidence type="ECO:0000313" key="10">
    <source>
        <dbReference type="Proteomes" id="UP000284841"/>
    </source>
</evidence>
<evidence type="ECO:0000256" key="7">
    <source>
        <dbReference type="ARBA" id="ARBA00023014"/>
    </source>
</evidence>
<name>A0A415E423_9FIRM</name>
<keyword evidence="3" id="KW-0479">Metal-binding</keyword>
<dbReference type="GeneID" id="83006289"/>
<dbReference type="PANTHER" id="PTHR43687:SF6">
    <property type="entry name" value="L-ASPARTATE SEMIALDEHYDE SULFURTRANSFERASE IRON-SULFUR SUBUNIT"/>
    <property type="match status" value="1"/>
</dbReference>
<evidence type="ECO:0000256" key="1">
    <source>
        <dbReference type="ARBA" id="ARBA00022448"/>
    </source>
</evidence>
<evidence type="ECO:0000313" key="9">
    <source>
        <dbReference type="EMBL" id="RHJ88393.1"/>
    </source>
</evidence>
<dbReference type="InterPro" id="IPR017900">
    <property type="entry name" value="4Fe4S_Fe_S_CS"/>
</dbReference>
<dbReference type="PROSITE" id="PS00198">
    <property type="entry name" value="4FE4S_FER_1"/>
    <property type="match status" value="1"/>
</dbReference>
<gene>
    <name evidence="9" type="ORF">DW099_08315</name>
</gene>
<proteinExistence type="predicted"/>
<sequence length="85" mass="10079">MNTIIVNKEQCIGCKICFKACFIDVIKWDEAAKRPIIKYPEECVQCMFCELNCPKRAIKVEPDYDSYLFPREYICRMNREEKTNG</sequence>
<keyword evidence="6" id="KW-0408">Iron</keyword>
<dbReference type="PANTHER" id="PTHR43687">
    <property type="entry name" value="ADENYLYLSULFATE REDUCTASE, BETA SUBUNIT"/>
    <property type="match status" value="1"/>
</dbReference>
<dbReference type="EMBL" id="QRMS01000002">
    <property type="protein sequence ID" value="RHJ88393.1"/>
    <property type="molecule type" value="Genomic_DNA"/>
</dbReference>
<evidence type="ECO:0000256" key="6">
    <source>
        <dbReference type="ARBA" id="ARBA00023004"/>
    </source>
</evidence>
<dbReference type="GO" id="GO:0046872">
    <property type="term" value="F:metal ion binding"/>
    <property type="evidence" value="ECO:0007669"/>
    <property type="project" value="UniProtKB-KW"/>
</dbReference>
<dbReference type="Pfam" id="PF12838">
    <property type="entry name" value="Fer4_7"/>
    <property type="match status" value="1"/>
</dbReference>
<dbReference type="OrthoDB" id="9804603at2"/>
<organism evidence="9 10">
    <name type="scientific">Emergencia timonensis</name>
    <dbReference type="NCBI Taxonomy" id="1776384"/>
    <lineage>
        <taxon>Bacteria</taxon>
        <taxon>Bacillati</taxon>
        <taxon>Bacillota</taxon>
        <taxon>Clostridia</taxon>
        <taxon>Peptostreptococcales</taxon>
        <taxon>Anaerovoracaceae</taxon>
        <taxon>Emergencia</taxon>
    </lineage>
</organism>
<evidence type="ECO:0000256" key="2">
    <source>
        <dbReference type="ARBA" id="ARBA00022485"/>
    </source>
</evidence>